<keyword evidence="3" id="KW-1185">Reference proteome</keyword>
<evidence type="ECO:0000256" key="1">
    <source>
        <dbReference type="SAM" id="MobiDB-lite"/>
    </source>
</evidence>
<gene>
    <name evidence="2" type="ORF">CKAH01_16503</name>
</gene>
<reference evidence="2" key="1">
    <citation type="submission" date="2023-02" db="EMBL/GenBank/DDBJ databases">
        <title>Colletotrichum kahawae CIFC_Que2 genome sequencing and assembly.</title>
        <authorList>
            <person name="Baroncelli R."/>
        </authorList>
    </citation>
    <scope>NUCLEOTIDE SEQUENCE</scope>
    <source>
        <strain evidence="2">CIFC_Que2</strain>
    </source>
</reference>
<organism evidence="2 3">
    <name type="scientific">Colletotrichum kahawae</name>
    <name type="common">Coffee berry disease fungus</name>
    <dbReference type="NCBI Taxonomy" id="34407"/>
    <lineage>
        <taxon>Eukaryota</taxon>
        <taxon>Fungi</taxon>
        <taxon>Dikarya</taxon>
        <taxon>Ascomycota</taxon>
        <taxon>Pezizomycotina</taxon>
        <taxon>Sordariomycetes</taxon>
        <taxon>Hypocreomycetidae</taxon>
        <taxon>Glomerellales</taxon>
        <taxon>Glomerellaceae</taxon>
        <taxon>Colletotrichum</taxon>
        <taxon>Colletotrichum gloeosporioides species complex</taxon>
    </lineage>
</organism>
<dbReference type="AlphaFoldDB" id="A0AAE0D6N3"/>
<feature type="compositionally biased region" description="Basic residues" evidence="1">
    <location>
        <begin position="78"/>
        <end position="89"/>
    </location>
</feature>
<feature type="compositionally biased region" description="Low complexity" evidence="1">
    <location>
        <begin position="16"/>
        <end position="27"/>
    </location>
</feature>
<evidence type="ECO:0000313" key="3">
    <source>
        <dbReference type="Proteomes" id="UP001281614"/>
    </source>
</evidence>
<proteinExistence type="predicted"/>
<evidence type="ECO:0000313" key="2">
    <source>
        <dbReference type="EMBL" id="KAK2760460.1"/>
    </source>
</evidence>
<name>A0AAE0D6N3_COLKA</name>
<feature type="compositionally biased region" description="Polar residues" evidence="1">
    <location>
        <begin position="42"/>
        <end position="52"/>
    </location>
</feature>
<dbReference type="Proteomes" id="UP001281614">
    <property type="component" value="Unassembled WGS sequence"/>
</dbReference>
<dbReference type="EMBL" id="VYYT01000171">
    <property type="protein sequence ID" value="KAK2760460.1"/>
    <property type="molecule type" value="Genomic_DNA"/>
</dbReference>
<accession>A0AAE0D6N3</accession>
<comment type="caution">
    <text evidence="2">The sequence shown here is derived from an EMBL/GenBank/DDBJ whole genome shotgun (WGS) entry which is preliminary data.</text>
</comment>
<sequence length="89" mass="9510">MKRRISNAFGGPFAKPPSRSASAPNAAGVAVDHHQGIPKTPPNRSVQPQRTTPTPPAYTFDDDDVFFPIGDTSLAKTGRGKKRNPAGRK</sequence>
<feature type="region of interest" description="Disordered" evidence="1">
    <location>
        <begin position="1"/>
        <end position="89"/>
    </location>
</feature>
<protein>
    <submittedName>
        <fullName evidence="2">Uncharacterized protein</fullName>
    </submittedName>
</protein>